<comment type="caution">
    <text evidence="2">The sequence shown here is derived from an EMBL/GenBank/DDBJ whole genome shotgun (WGS) entry which is preliminary data.</text>
</comment>
<dbReference type="AlphaFoldDB" id="A0ABD2K7B1"/>
<sequence>MSAFSFLSVCLMFYVILCCQYGCSPAFAQGCVVGLFKSCEESRKKCILDDLVKQCGHVKELKECPKARFTYWFKQYGCEWDYTRKNAAGLTGCCYPSLESRTKLRGELKQQQKAVTISREGE</sequence>
<feature type="chain" id="PRO_5044820514" evidence="1">
    <location>
        <begin position="19"/>
        <end position="122"/>
    </location>
</feature>
<keyword evidence="1" id="KW-0732">Signal</keyword>
<dbReference type="Proteomes" id="UP001620626">
    <property type="component" value="Unassembled WGS sequence"/>
</dbReference>
<gene>
    <name evidence="2" type="ORF">niasHT_024536</name>
</gene>
<reference evidence="2 3" key="1">
    <citation type="submission" date="2024-10" db="EMBL/GenBank/DDBJ databases">
        <authorList>
            <person name="Kim D."/>
        </authorList>
    </citation>
    <scope>NUCLEOTIDE SEQUENCE [LARGE SCALE GENOMIC DNA]</scope>
    <source>
        <strain evidence="2">BH-2024</strain>
    </source>
</reference>
<keyword evidence="3" id="KW-1185">Reference proteome</keyword>
<feature type="signal peptide" evidence="1">
    <location>
        <begin position="1"/>
        <end position="18"/>
    </location>
</feature>
<protein>
    <submittedName>
        <fullName evidence="2">Uncharacterized protein</fullName>
    </submittedName>
</protein>
<accession>A0ABD2K7B1</accession>
<proteinExistence type="predicted"/>
<name>A0ABD2K7B1_9BILA</name>
<evidence type="ECO:0000313" key="3">
    <source>
        <dbReference type="Proteomes" id="UP001620626"/>
    </source>
</evidence>
<dbReference type="EMBL" id="JBICBT010000819">
    <property type="protein sequence ID" value="KAL3098782.1"/>
    <property type="molecule type" value="Genomic_DNA"/>
</dbReference>
<evidence type="ECO:0000313" key="2">
    <source>
        <dbReference type="EMBL" id="KAL3098782.1"/>
    </source>
</evidence>
<organism evidence="2 3">
    <name type="scientific">Heterodera trifolii</name>
    <dbReference type="NCBI Taxonomy" id="157864"/>
    <lineage>
        <taxon>Eukaryota</taxon>
        <taxon>Metazoa</taxon>
        <taxon>Ecdysozoa</taxon>
        <taxon>Nematoda</taxon>
        <taxon>Chromadorea</taxon>
        <taxon>Rhabditida</taxon>
        <taxon>Tylenchina</taxon>
        <taxon>Tylenchomorpha</taxon>
        <taxon>Tylenchoidea</taxon>
        <taxon>Heteroderidae</taxon>
        <taxon>Heteroderinae</taxon>
        <taxon>Heterodera</taxon>
    </lineage>
</organism>
<evidence type="ECO:0000256" key="1">
    <source>
        <dbReference type="SAM" id="SignalP"/>
    </source>
</evidence>